<sequence length="67" mass="7684">MVLLHLFIKNLVCFPHKTVTINVEKMTRVRLATLSTILLDNLNCISKLTEQLSLIFTFYATIIKFAS</sequence>
<comment type="caution">
    <text evidence="1">The sequence shown here is derived from an EMBL/GenBank/DDBJ whole genome shotgun (WGS) entry which is preliminary data.</text>
</comment>
<proteinExistence type="predicted"/>
<protein>
    <submittedName>
        <fullName evidence="1">Uncharacterized protein</fullName>
    </submittedName>
</protein>
<evidence type="ECO:0000313" key="2">
    <source>
        <dbReference type="Proteomes" id="UP000593567"/>
    </source>
</evidence>
<dbReference type="Proteomes" id="UP000593567">
    <property type="component" value="Unassembled WGS sequence"/>
</dbReference>
<accession>A0A7J7K9K1</accession>
<dbReference type="EMBL" id="VXIV02000978">
    <property type="protein sequence ID" value="KAF6034875.1"/>
    <property type="molecule type" value="Genomic_DNA"/>
</dbReference>
<evidence type="ECO:0000313" key="1">
    <source>
        <dbReference type="EMBL" id="KAF6034875.1"/>
    </source>
</evidence>
<name>A0A7J7K9K1_BUGNE</name>
<gene>
    <name evidence="1" type="ORF">EB796_006825</name>
</gene>
<organism evidence="1 2">
    <name type="scientific">Bugula neritina</name>
    <name type="common">Brown bryozoan</name>
    <name type="synonym">Sertularia neritina</name>
    <dbReference type="NCBI Taxonomy" id="10212"/>
    <lineage>
        <taxon>Eukaryota</taxon>
        <taxon>Metazoa</taxon>
        <taxon>Spiralia</taxon>
        <taxon>Lophotrochozoa</taxon>
        <taxon>Bryozoa</taxon>
        <taxon>Gymnolaemata</taxon>
        <taxon>Cheilostomatida</taxon>
        <taxon>Flustrina</taxon>
        <taxon>Buguloidea</taxon>
        <taxon>Bugulidae</taxon>
        <taxon>Bugula</taxon>
    </lineage>
</organism>
<keyword evidence="2" id="KW-1185">Reference proteome</keyword>
<dbReference type="AlphaFoldDB" id="A0A7J7K9K1"/>
<reference evidence="1" key="1">
    <citation type="submission" date="2020-06" db="EMBL/GenBank/DDBJ databases">
        <title>Draft genome of Bugula neritina, a colonial animal packing powerful symbionts and potential medicines.</title>
        <authorList>
            <person name="Rayko M."/>
        </authorList>
    </citation>
    <scope>NUCLEOTIDE SEQUENCE [LARGE SCALE GENOMIC DNA]</scope>
    <source>
        <strain evidence="1">Kwan_BN1</strain>
    </source>
</reference>